<gene>
    <name evidence="1" type="ORF">GCM10009006_35670</name>
</gene>
<protein>
    <submittedName>
        <fullName evidence="1">Uncharacterized protein</fullName>
    </submittedName>
</protein>
<reference evidence="1" key="1">
    <citation type="journal article" date="2014" name="Int. J. Syst. Evol. Microbiol.">
        <title>Complete genome sequence of Corynebacterium casei LMG S-19264T (=DSM 44701T), isolated from a smear-ripened cheese.</title>
        <authorList>
            <consortium name="US DOE Joint Genome Institute (JGI-PGF)"/>
            <person name="Walter F."/>
            <person name="Albersmeier A."/>
            <person name="Kalinowski J."/>
            <person name="Ruckert C."/>
        </authorList>
    </citation>
    <scope>NUCLEOTIDE SEQUENCE</scope>
    <source>
        <strain evidence="1">JCM 15759</strain>
    </source>
</reference>
<reference evidence="1" key="2">
    <citation type="submission" date="2020-09" db="EMBL/GenBank/DDBJ databases">
        <authorList>
            <person name="Sun Q."/>
            <person name="Ohkuma M."/>
        </authorList>
    </citation>
    <scope>NUCLEOTIDE SEQUENCE</scope>
    <source>
        <strain evidence="1">JCM 15759</strain>
    </source>
</reference>
<comment type="caution">
    <text evidence="1">The sequence shown here is derived from an EMBL/GenBank/DDBJ whole genome shotgun (WGS) entry which is preliminary data.</text>
</comment>
<sequence length="45" mass="5176">MFSLILHSDFYKQLDRAVRKVDFLDGTQQRRAKQFIAETDGAGDS</sequence>
<dbReference type="Proteomes" id="UP000656367">
    <property type="component" value="Unassembled WGS sequence"/>
</dbReference>
<evidence type="ECO:0000313" key="1">
    <source>
        <dbReference type="EMBL" id="GGM51362.1"/>
    </source>
</evidence>
<name>A0A830FX32_HALAR</name>
<dbReference type="EMBL" id="BMON01000007">
    <property type="protein sequence ID" value="GGM51362.1"/>
    <property type="molecule type" value="Genomic_DNA"/>
</dbReference>
<dbReference type="AlphaFoldDB" id="A0A830FX32"/>
<evidence type="ECO:0000313" key="2">
    <source>
        <dbReference type="Proteomes" id="UP000656367"/>
    </source>
</evidence>
<accession>A0A830FX32</accession>
<proteinExistence type="predicted"/>
<organism evidence="1 2">
    <name type="scientific">Haloarcula argentinensis</name>
    <dbReference type="NCBI Taxonomy" id="43776"/>
    <lineage>
        <taxon>Archaea</taxon>
        <taxon>Methanobacteriati</taxon>
        <taxon>Methanobacteriota</taxon>
        <taxon>Stenosarchaea group</taxon>
        <taxon>Halobacteria</taxon>
        <taxon>Halobacteriales</taxon>
        <taxon>Haloarculaceae</taxon>
        <taxon>Haloarcula</taxon>
    </lineage>
</organism>